<dbReference type="STRING" id="589385.SAMN05421504_110293"/>
<dbReference type="OrthoDB" id="9758578at2"/>
<name>A0A1H3R5J0_9PSEU</name>
<evidence type="ECO:0000313" key="2">
    <source>
        <dbReference type="Proteomes" id="UP000199515"/>
    </source>
</evidence>
<dbReference type="Proteomes" id="UP000199515">
    <property type="component" value="Unassembled WGS sequence"/>
</dbReference>
<protein>
    <recommendedName>
        <fullName evidence="3">Prenyltransferase and squalene oxidase repeat-containing protein</fullName>
    </recommendedName>
</protein>
<evidence type="ECO:0000313" key="1">
    <source>
        <dbReference type="EMBL" id="SDZ21054.1"/>
    </source>
</evidence>
<dbReference type="SUPFAM" id="SSF48239">
    <property type="entry name" value="Terpenoid cyclases/Protein prenyltransferases"/>
    <property type="match status" value="1"/>
</dbReference>
<dbReference type="Gene3D" id="1.50.10.20">
    <property type="match status" value="1"/>
</dbReference>
<gene>
    <name evidence="1" type="ORF">SAMN05421504_110293</name>
</gene>
<dbReference type="RefSeq" id="WP_091297506.1">
    <property type="nucleotide sequence ID" value="NZ_FNON01000010.1"/>
</dbReference>
<evidence type="ECO:0008006" key="3">
    <source>
        <dbReference type="Google" id="ProtNLM"/>
    </source>
</evidence>
<sequence>MDELTRWTGQAPAAVRDLLAAVDAPVAFERTQVLATLTGAGVPLSRPVKLLGKLRHSLDSGEPGQIALALSVLARFGTWASASPLLPLRTGTSVLADARVLEALALHTSGETEQRREAVVHLAESLIERQSPDGAWENSHETTAACAVALARLSRRCYPIRVTAGLRRTVDHLLKTQCADGSWGTGEDTAHAIQILLRCGPVGIDERMLEALCHGCAFLLRPDDCPVAALRAVRVGALHAAAGAPTVRARFRHFVPSRAHDRVDQLVPVE</sequence>
<dbReference type="InterPro" id="IPR008930">
    <property type="entry name" value="Terpenoid_cyclase/PrenylTrfase"/>
</dbReference>
<dbReference type="AlphaFoldDB" id="A0A1H3R5J0"/>
<proteinExistence type="predicted"/>
<keyword evidence="2" id="KW-1185">Reference proteome</keyword>
<accession>A0A1H3R5J0</accession>
<reference evidence="1 2" key="1">
    <citation type="submission" date="2016-10" db="EMBL/GenBank/DDBJ databases">
        <authorList>
            <person name="de Groot N.N."/>
        </authorList>
    </citation>
    <scope>NUCLEOTIDE SEQUENCE [LARGE SCALE GENOMIC DNA]</scope>
    <source>
        <strain evidence="1 2">CPCC 202699</strain>
    </source>
</reference>
<organism evidence="1 2">
    <name type="scientific">Amycolatopsis xylanica</name>
    <dbReference type="NCBI Taxonomy" id="589385"/>
    <lineage>
        <taxon>Bacteria</taxon>
        <taxon>Bacillati</taxon>
        <taxon>Actinomycetota</taxon>
        <taxon>Actinomycetes</taxon>
        <taxon>Pseudonocardiales</taxon>
        <taxon>Pseudonocardiaceae</taxon>
        <taxon>Amycolatopsis</taxon>
    </lineage>
</organism>
<dbReference type="EMBL" id="FNON01000010">
    <property type="protein sequence ID" value="SDZ21054.1"/>
    <property type="molecule type" value="Genomic_DNA"/>
</dbReference>